<dbReference type="Proteomes" id="UP000827889">
    <property type="component" value="Chromosome 4"/>
</dbReference>
<protein>
    <submittedName>
        <fullName evidence="3">Uncharacterized protein LOC125314927 isoform X1</fullName>
    </submittedName>
</protein>
<name>A0ABM3HCI0_9MYRT</name>
<dbReference type="RefSeq" id="XP_048134317.1">
    <property type="nucleotide sequence ID" value="XM_048278360.1"/>
</dbReference>
<proteinExistence type="predicted"/>
<evidence type="ECO:0000313" key="2">
    <source>
        <dbReference type="Proteomes" id="UP000827889"/>
    </source>
</evidence>
<accession>A0ABM3HCI0</accession>
<feature type="region of interest" description="Disordered" evidence="1">
    <location>
        <begin position="59"/>
        <end position="90"/>
    </location>
</feature>
<keyword evidence="2" id="KW-1185">Reference proteome</keyword>
<evidence type="ECO:0000313" key="3">
    <source>
        <dbReference type="RefSeq" id="XP_048134317.1"/>
    </source>
</evidence>
<sequence length="134" mass="14626">MVLEMGIVGVLDENLVWCCDDVETGMVELLQVADNCVSPKSGKCPQMSEVRRKIEELCSPGGQRAGDSQPDEVSHGTKDTSSSLIPGAQVDKESQLDQFSELNTDMYTRESPDGVLEISERVHGKCFKCSILVC</sequence>
<evidence type="ECO:0000256" key="1">
    <source>
        <dbReference type="SAM" id="MobiDB-lite"/>
    </source>
</evidence>
<dbReference type="GeneID" id="125314927"/>
<organism evidence="2 3">
    <name type="scientific">Rhodamnia argentea</name>
    <dbReference type="NCBI Taxonomy" id="178133"/>
    <lineage>
        <taxon>Eukaryota</taxon>
        <taxon>Viridiplantae</taxon>
        <taxon>Streptophyta</taxon>
        <taxon>Embryophyta</taxon>
        <taxon>Tracheophyta</taxon>
        <taxon>Spermatophyta</taxon>
        <taxon>Magnoliopsida</taxon>
        <taxon>eudicotyledons</taxon>
        <taxon>Gunneridae</taxon>
        <taxon>Pentapetalae</taxon>
        <taxon>rosids</taxon>
        <taxon>malvids</taxon>
        <taxon>Myrtales</taxon>
        <taxon>Myrtaceae</taxon>
        <taxon>Myrtoideae</taxon>
        <taxon>Myrteae</taxon>
        <taxon>Australasian group</taxon>
        <taxon>Rhodamnia</taxon>
    </lineage>
</organism>
<gene>
    <name evidence="3" type="primary">LOC125314927</name>
</gene>
<reference evidence="3" key="1">
    <citation type="submission" date="2025-08" db="UniProtKB">
        <authorList>
            <consortium name="RefSeq"/>
        </authorList>
    </citation>
    <scope>IDENTIFICATION</scope>
    <source>
        <tissue evidence="3">Leaf</tissue>
    </source>
</reference>